<protein>
    <submittedName>
        <fullName evidence="12">Ribose transport system ATP-binding protein/methyl-galactoside transport system ATP-binding protein</fullName>
    </submittedName>
</protein>
<evidence type="ECO:0000256" key="8">
    <source>
        <dbReference type="ARBA" id="ARBA00022840"/>
    </source>
</evidence>
<gene>
    <name evidence="12" type="ORF">SAMN05192546_10753</name>
</gene>
<keyword evidence="3" id="KW-0813">Transport</keyword>
<dbReference type="GO" id="GO:0016887">
    <property type="term" value="F:ATP hydrolysis activity"/>
    <property type="evidence" value="ECO:0007669"/>
    <property type="project" value="InterPro"/>
</dbReference>
<evidence type="ECO:0000256" key="5">
    <source>
        <dbReference type="ARBA" id="ARBA00022597"/>
    </source>
</evidence>
<dbReference type="CDD" id="cd03216">
    <property type="entry name" value="ABC_Carb_Monos_I"/>
    <property type="match status" value="1"/>
</dbReference>
<dbReference type="AlphaFoldDB" id="A0A1H3PRA8"/>
<evidence type="ECO:0000256" key="4">
    <source>
        <dbReference type="ARBA" id="ARBA00022475"/>
    </source>
</evidence>
<comment type="subcellular location">
    <subcellularLocation>
        <location evidence="2">Cell inner membrane</location>
    </subcellularLocation>
    <subcellularLocation>
        <location evidence="1">Cell membrane</location>
        <topology evidence="1">Peripheral membrane protein</topology>
    </subcellularLocation>
</comment>
<dbReference type="SUPFAM" id="SSF52540">
    <property type="entry name" value="P-loop containing nucleoside triphosphate hydrolases"/>
    <property type="match status" value="2"/>
</dbReference>
<keyword evidence="5" id="KW-0762">Sugar transport</keyword>
<dbReference type="GO" id="GO:0015749">
    <property type="term" value="P:monosaccharide transmembrane transport"/>
    <property type="evidence" value="ECO:0007669"/>
    <property type="project" value="UniProtKB-ARBA"/>
</dbReference>
<dbReference type="PROSITE" id="PS50893">
    <property type="entry name" value="ABC_TRANSPORTER_2"/>
    <property type="match status" value="2"/>
</dbReference>
<evidence type="ECO:0000256" key="9">
    <source>
        <dbReference type="ARBA" id="ARBA00022967"/>
    </source>
</evidence>
<keyword evidence="7" id="KW-0547">Nucleotide-binding</keyword>
<dbReference type="STRING" id="159292.SAMN05192546_10753"/>
<dbReference type="Proteomes" id="UP000199230">
    <property type="component" value="Unassembled WGS sequence"/>
</dbReference>
<reference evidence="12 13" key="1">
    <citation type="submission" date="2016-10" db="EMBL/GenBank/DDBJ databases">
        <authorList>
            <person name="de Groot N.N."/>
        </authorList>
    </citation>
    <scope>NUCLEOTIDE SEQUENCE [LARGE SCALE GENOMIC DNA]</scope>
    <source>
        <strain evidence="12 13">APO</strain>
    </source>
</reference>
<dbReference type="PANTHER" id="PTHR43790">
    <property type="entry name" value="CARBOHYDRATE TRANSPORT ATP-BINDING PROTEIN MG119-RELATED"/>
    <property type="match status" value="1"/>
</dbReference>
<keyword evidence="6" id="KW-0677">Repeat</keyword>
<sequence length="497" mass="55211">MALLEMQAISKSFPGVRALDRVSLDLNKGEVLALLGENGAGKSTLMKILSGVYQADEGTFLIDGQPVSITSPQEAMARGIGIIHQELSLIPHLSIRENIFLGREKVHPITKKIDWQYLSQESEKWLTELGITGIDVTRPVKNLSIGIQQMVEIARILSMNCRIIIMDEPTDALTPQEAKTLFQVINALRKAGKGIIYISHKLEEIFQIADRIHVLRDGSHVGTKAVSEVNTDQLIHMMVGRNLEDKFPWVAPKPENPILELKGVTAPGHVYEIDLVARKGEVLGVFGLMGAGRTELCKTIFGVYPYEGEIQLEGCPVKIKKPKDAIDKGIVYLSENRKSEGLFLEHEVYRNVTLASLGELTTATGRLKKAEEKKAVQEYIDKLRVKTPSIAQKVKNLSGGNQQKLVFAKWLMTNPKVLILDEPTRGVDVGAKVEIYHLINELKQKDVTIIMISSELPEVMGISDRILTMHKGRITGEFHHEEATQEKIMERAVGGIS</sequence>
<keyword evidence="8 12" id="KW-0067">ATP-binding</keyword>
<keyword evidence="9" id="KW-1278">Translocase</keyword>
<dbReference type="InterPro" id="IPR050107">
    <property type="entry name" value="ABC_carbohydrate_import_ATPase"/>
</dbReference>
<dbReference type="FunFam" id="3.40.50.300:FF:000127">
    <property type="entry name" value="Ribose import ATP-binding protein RbsA"/>
    <property type="match status" value="1"/>
</dbReference>
<evidence type="ECO:0000256" key="7">
    <source>
        <dbReference type="ARBA" id="ARBA00022741"/>
    </source>
</evidence>
<feature type="domain" description="ABC transporter" evidence="11">
    <location>
        <begin position="4"/>
        <end position="242"/>
    </location>
</feature>
<dbReference type="InterPro" id="IPR027417">
    <property type="entry name" value="P-loop_NTPase"/>
</dbReference>
<evidence type="ECO:0000256" key="3">
    <source>
        <dbReference type="ARBA" id="ARBA00022448"/>
    </source>
</evidence>
<evidence type="ECO:0000259" key="11">
    <source>
        <dbReference type="PROSITE" id="PS50893"/>
    </source>
</evidence>
<evidence type="ECO:0000256" key="10">
    <source>
        <dbReference type="ARBA" id="ARBA00023136"/>
    </source>
</evidence>
<evidence type="ECO:0000256" key="1">
    <source>
        <dbReference type="ARBA" id="ARBA00004202"/>
    </source>
</evidence>
<name>A0A1H3PRA8_9FIRM</name>
<dbReference type="PROSITE" id="PS00211">
    <property type="entry name" value="ABC_TRANSPORTER_1"/>
    <property type="match status" value="1"/>
</dbReference>
<feature type="domain" description="ABC transporter" evidence="11">
    <location>
        <begin position="252"/>
        <end position="496"/>
    </location>
</feature>
<dbReference type="OrthoDB" id="9771863at2"/>
<dbReference type="SMART" id="SM00382">
    <property type="entry name" value="AAA"/>
    <property type="match status" value="2"/>
</dbReference>
<dbReference type="Gene3D" id="3.40.50.300">
    <property type="entry name" value="P-loop containing nucleotide triphosphate hydrolases"/>
    <property type="match status" value="2"/>
</dbReference>
<keyword evidence="4" id="KW-1003">Cell membrane</keyword>
<evidence type="ECO:0000313" key="12">
    <source>
        <dbReference type="EMBL" id="SDZ03754.1"/>
    </source>
</evidence>
<dbReference type="Pfam" id="PF00005">
    <property type="entry name" value="ABC_tran"/>
    <property type="match status" value="2"/>
</dbReference>
<organism evidence="12 13">
    <name type="scientific">Tindallia californiensis</name>
    <dbReference type="NCBI Taxonomy" id="159292"/>
    <lineage>
        <taxon>Bacteria</taxon>
        <taxon>Bacillati</taxon>
        <taxon>Bacillota</taxon>
        <taxon>Clostridia</taxon>
        <taxon>Peptostreptococcales</taxon>
        <taxon>Tindalliaceae</taxon>
        <taxon>Tindallia</taxon>
    </lineage>
</organism>
<evidence type="ECO:0000313" key="13">
    <source>
        <dbReference type="Proteomes" id="UP000199230"/>
    </source>
</evidence>
<dbReference type="PANTHER" id="PTHR43790:SF3">
    <property type="entry name" value="D-ALLOSE IMPORT ATP-BINDING PROTEIN ALSA-RELATED"/>
    <property type="match status" value="1"/>
</dbReference>
<accession>A0A1H3PRA8</accession>
<dbReference type="GO" id="GO:0005886">
    <property type="term" value="C:plasma membrane"/>
    <property type="evidence" value="ECO:0007669"/>
    <property type="project" value="UniProtKB-SubCell"/>
</dbReference>
<dbReference type="RefSeq" id="WP_093314223.1">
    <property type="nucleotide sequence ID" value="NZ_FNPV01000007.1"/>
</dbReference>
<dbReference type="InterPro" id="IPR003439">
    <property type="entry name" value="ABC_transporter-like_ATP-bd"/>
</dbReference>
<evidence type="ECO:0000256" key="2">
    <source>
        <dbReference type="ARBA" id="ARBA00004533"/>
    </source>
</evidence>
<dbReference type="InterPro" id="IPR017871">
    <property type="entry name" value="ABC_transporter-like_CS"/>
</dbReference>
<dbReference type="CDD" id="cd03215">
    <property type="entry name" value="ABC_Carb_Monos_II"/>
    <property type="match status" value="1"/>
</dbReference>
<keyword evidence="13" id="KW-1185">Reference proteome</keyword>
<dbReference type="InterPro" id="IPR003593">
    <property type="entry name" value="AAA+_ATPase"/>
</dbReference>
<proteinExistence type="predicted"/>
<keyword evidence="10" id="KW-0472">Membrane</keyword>
<evidence type="ECO:0000256" key="6">
    <source>
        <dbReference type="ARBA" id="ARBA00022737"/>
    </source>
</evidence>
<dbReference type="GO" id="GO:0005524">
    <property type="term" value="F:ATP binding"/>
    <property type="evidence" value="ECO:0007669"/>
    <property type="project" value="UniProtKB-KW"/>
</dbReference>
<dbReference type="EMBL" id="FNPV01000007">
    <property type="protein sequence ID" value="SDZ03754.1"/>
    <property type="molecule type" value="Genomic_DNA"/>
</dbReference>
<dbReference type="FunFam" id="3.40.50.300:FF:000126">
    <property type="entry name" value="Galactose/methyl galactoside import ATP-binding protein MglA"/>
    <property type="match status" value="1"/>
</dbReference>